<organism evidence="2 3">
    <name type="scientific">Mycobacterium attenuatum</name>
    <dbReference type="NCBI Taxonomy" id="2341086"/>
    <lineage>
        <taxon>Bacteria</taxon>
        <taxon>Bacillati</taxon>
        <taxon>Actinomycetota</taxon>
        <taxon>Actinomycetes</taxon>
        <taxon>Mycobacteriales</taxon>
        <taxon>Mycobacteriaceae</taxon>
        <taxon>Mycobacterium</taxon>
    </lineage>
</organism>
<keyword evidence="3" id="KW-1185">Reference proteome</keyword>
<dbReference type="EMBL" id="UPHP01000125">
    <property type="protein sequence ID" value="VBA42871.1"/>
    <property type="molecule type" value="Genomic_DNA"/>
</dbReference>
<evidence type="ECO:0000313" key="3">
    <source>
        <dbReference type="Proteomes" id="UP000273307"/>
    </source>
</evidence>
<evidence type="ECO:0000313" key="2">
    <source>
        <dbReference type="EMBL" id="VBA42871.1"/>
    </source>
</evidence>
<name>A0A498QC47_9MYCO</name>
<gene>
    <name evidence="2" type="ORF">LAUMK136_04789</name>
</gene>
<feature type="compositionally biased region" description="Low complexity" evidence="1">
    <location>
        <begin position="70"/>
        <end position="87"/>
    </location>
</feature>
<evidence type="ECO:0000256" key="1">
    <source>
        <dbReference type="SAM" id="MobiDB-lite"/>
    </source>
</evidence>
<dbReference type="AlphaFoldDB" id="A0A498QC47"/>
<protein>
    <submittedName>
        <fullName evidence="2">Uncharacterized protein</fullName>
    </submittedName>
</protein>
<accession>A0A498QC47</accession>
<feature type="compositionally biased region" description="Basic and acidic residues" evidence="1">
    <location>
        <begin position="17"/>
        <end position="30"/>
    </location>
</feature>
<dbReference type="Proteomes" id="UP000273307">
    <property type="component" value="Unassembled WGS sequence"/>
</dbReference>
<feature type="region of interest" description="Disordered" evidence="1">
    <location>
        <begin position="66"/>
        <end position="87"/>
    </location>
</feature>
<reference evidence="2 3" key="1">
    <citation type="submission" date="2018-09" db="EMBL/GenBank/DDBJ databases">
        <authorList>
            <person name="Tagini F."/>
        </authorList>
    </citation>
    <scope>NUCLEOTIDE SEQUENCE [LARGE SCALE GENOMIC DNA]</scope>
    <source>
        <strain evidence="2 3">MK136</strain>
    </source>
</reference>
<proteinExistence type="predicted"/>
<feature type="region of interest" description="Disordered" evidence="1">
    <location>
        <begin position="1"/>
        <end position="53"/>
    </location>
</feature>
<sequence>MLTRRTRLLTRSASPRPRPDVLRRGRDRWHGVGGSYRGTQRAGRQRHADDTENTGRYAAYLRHSEHLSRLTETSPTAALAASTLNRP</sequence>